<feature type="domain" description="ABC-type uncharacterised transport system" evidence="2">
    <location>
        <begin position="165"/>
        <end position="403"/>
    </location>
</feature>
<dbReference type="InterPro" id="IPR019196">
    <property type="entry name" value="ABC_transp_unknown"/>
</dbReference>
<keyword evidence="1" id="KW-1133">Transmembrane helix</keyword>
<dbReference type="Pfam" id="PF23357">
    <property type="entry name" value="DUF7088"/>
    <property type="match status" value="1"/>
</dbReference>
<organism evidence="4 5">
    <name type="scientific">Paenibacillus filicis</name>
    <dbReference type="NCBI Taxonomy" id="669464"/>
    <lineage>
        <taxon>Bacteria</taxon>
        <taxon>Bacillati</taxon>
        <taxon>Bacillota</taxon>
        <taxon>Bacilli</taxon>
        <taxon>Bacillales</taxon>
        <taxon>Paenibacillaceae</taxon>
        <taxon>Paenibacillus</taxon>
    </lineage>
</organism>
<feature type="transmembrane region" description="Helical" evidence="1">
    <location>
        <begin position="437"/>
        <end position="459"/>
    </location>
</feature>
<dbReference type="InterPro" id="IPR055396">
    <property type="entry name" value="DUF7088"/>
</dbReference>
<keyword evidence="5" id="KW-1185">Reference proteome</keyword>
<evidence type="ECO:0000256" key="1">
    <source>
        <dbReference type="SAM" id="Phobius"/>
    </source>
</evidence>
<evidence type="ECO:0000259" key="3">
    <source>
        <dbReference type="Pfam" id="PF23357"/>
    </source>
</evidence>
<dbReference type="RefSeq" id="WP_341418920.1">
    <property type="nucleotide sequence ID" value="NZ_JBBPCC010000023.1"/>
</dbReference>
<evidence type="ECO:0000259" key="2">
    <source>
        <dbReference type="Pfam" id="PF09822"/>
    </source>
</evidence>
<accession>A0ABU9DUJ4</accession>
<dbReference type="Pfam" id="PF09822">
    <property type="entry name" value="ABC_transp_aux"/>
    <property type="match status" value="1"/>
</dbReference>
<feature type="transmembrane region" description="Helical" evidence="1">
    <location>
        <begin position="12"/>
        <end position="31"/>
    </location>
</feature>
<keyword evidence="1" id="KW-0812">Transmembrane</keyword>
<evidence type="ECO:0000313" key="5">
    <source>
        <dbReference type="Proteomes" id="UP001469365"/>
    </source>
</evidence>
<keyword evidence="1" id="KW-0472">Membrane</keyword>
<comment type="caution">
    <text evidence="4">The sequence shown here is derived from an EMBL/GenBank/DDBJ whole genome shotgun (WGS) entry which is preliminary data.</text>
</comment>
<protein>
    <submittedName>
        <fullName evidence="4">GldG family protein</fullName>
    </submittedName>
</protein>
<reference evidence="4 5" key="1">
    <citation type="submission" date="2024-04" db="EMBL/GenBank/DDBJ databases">
        <title>draft genome sequnece of Paenibacillus filicis.</title>
        <authorList>
            <person name="Kim D.-U."/>
        </authorList>
    </citation>
    <scope>NUCLEOTIDE SEQUENCE [LARGE SCALE GENOMIC DNA]</scope>
    <source>
        <strain evidence="4 5">KACC14197</strain>
    </source>
</reference>
<gene>
    <name evidence="4" type="ORF">WMW72_28180</name>
</gene>
<dbReference type="EMBL" id="JBBPCC010000023">
    <property type="protein sequence ID" value="MEK8131793.1"/>
    <property type="molecule type" value="Genomic_DNA"/>
</dbReference>
<dbReference type="Proteomes" id="UP001469365">
    <property type="component" value="Unassembled WGS sequence"/>
</dbReference>
<evidence type="ECO:0000313" key="4">
    <source>
        <dbReference type="EMBL" id="MEK8131793.1"/>
    </source>
</evidence>
<feature type="domain" description="DUF7088" evidence="3">
    <location>
        <begin position="40"/>
        <end position="129"/>
    </location>
</feature>
<name>A0ABU9DUJ4_9BACL</name>
<sequence>MNKWIRGTNATVLSLAVIGIFIVLTIFLNSAKNLQVDLTENNKFTLSDQTKQTLGTLDKDIKIISLTTTDTNPYMKREVTELVQEYKKRTGKITFEEYDAVQNPAVAKQYEVSPAGTLVVQSGNQKKTLNFYDMFLPSQQNPNGYSFAGEEKLTQALVNLDVKEKRKLYFLSGHNEIPLAEMGLWRTGLEDANYEVKELNLLRDGKIPDDAEVLAIIGPENDLSDQEADLIKTFLSGKGKLYLALGFNPDMSAAWKNLDGVMSAYGIKDQHAVAIEPKQSAMNSPLSIVPEYSGHEITRKLQEYNLLTVMTLAVTLNADQPNADFPATPILKTTAAAYGETDLKTLSAQGSSKKDATDVAGPLNLGYVVESKDKKPKAVVLGGSTFLVDQFIQMQGNRDFALNSIGWLQEQTDQVTIRPREGDNLSTALVTNEQANFIFLGTVILFPLLFLLIGGGIWWRRRKG</sequence>
<proteinExistence type="predicted"/>
<dbReference type="Gene3D" id="3.40.30.10">
    <property type="entry name" value="Glutaredoxin"/>
    <property type="match status" value="1"/>
</dbReference>